<feature type="transmembrane region" description="Helical" evidence="3">
    <location>
        <begin position="3260"/>
        <end position="3282"/>
    </location>
</feature>
<feature type="disulfide bond" evidence="1">
    <location>
        <begin position="1380"/>
        <end position="1389"/>
    </location>
</feature>
<evidence type="ECO:0000313" key="7">
    <source>
        <dbReference type="Proteomes" id="UP000051952"/>
    </source>
</evidence>
<dbReference type="Gene3D" id="2.10.25.10">
    <property type="entry name" value="Laminin"/>
    <property type="match status" value="3"/>
</dbReference>
<feature type="chain" id="PRO_5006621789" evidence="4">
    <location>
        <begin position="29"/>
        <end position="3487"/>
    </location>
</feature>
<feature type="compositionally biased region" description="Acidic residues" evidence="2">
    <location>
        <begin position="3471"/>
        <end position="3487"/>
    </location>
</feature>
<dbReference type="InterPro" id="IPR014756">
    <property type="entry name" value="Ig_E-set"/>
</dbReference>
<feature type="transmembrane region" description="Helical" evidence="3">
    <location>
        <begin position="3227"/>
        <end position="3248"/>
    </location>
</feature>
<dbReference type="SMART" id="SM00181">
    <property type="entry name" value="EGF"/>
    <property type="match status" value="22"/>
</dbReference>
<dbReference type="PRINTS" id="PR00011">
    <property type="entry name" value="EGFLAMININ"/>
</dbReference>
<dbReference type="PROSITE" id="PS50026">
    <property type="entry name" value="EGF_3"/>
    <property type="match status" value="7"/>
</dbReference>
<accession>A0A0S4J1Z4</accession>
<feature type="domain" description="EGF-like" evidence="5">
    <location>
        <begin position="923"/>
        <end position="962"/>
    </location>
</feature>
<dbReference type="OrthoDB" id="409374at2759"/>
<dbReference type="Proteomes" id="UP000051952">
    <property type="component" value="Unassembled WGS sequence"/>
</dbReference>
<feature type="region of interest" description="Disordered" evidence="2">
    <location>
        <begin position="3459"/>
        <end position="3487"/>
    </location>
</feature>
<feature type="domain" description="EGF-like" evidence="5">
    <location>
        <begin position="772"/>
        <end position="808"/>
    </location>
</feature>
<feature type="domain" description="EGF-like" evidence="5">
    <location>
        <begin position="1507"/>
        <end position="1544"/>
    </location>
</feature>
<sequence length="3487" mass="371585">MTSSPASSAPALVLVLAMLTSCIVSTFATGTCNDATITNLKLVTNNIVYGINTPVTLNDIQVITQGDQGQYIPTGVESVQVVAPTGMTITGTLTGTTVNGKLTFSGLTVTGTLTGTTVNGRLTFSGLTVTAIARGTYYLGFMVCGGVRTDQLQLIFRNDNAVAVKFVTQPQAYVTSYGYMPVRPALAFVDSTGNITDIPSLSTWVLAVNDTSVNITGYSVSPTLTSGQVVSFKNFSIHVTPSDIGKVLQLYLVNIGSTTKANATYAFPTPINITVARCNNDFTIGPGDDRASIDYFNVLYGAGSIPLRGWAFLPQLQSTISCRYGGLVYQMVIDDICNVHCKIPPQLAPNRGLPFEFSTNGVVYDYIANVTIINTTVLKIFEVSGGNSNLYVFRAATINVTAHFTVVDPLGNFVYKYFNETPTITCNTTSYYARLDRILTNYYNPLARVNVTPVIAPSFASGTAYMDFAFANNIVADIHPYCCYATGLVSGCVNINVLETCPSPPFIINVTSPRCTTQWDLSLTNCSTQGLTNVTVIGGNFGRGEVGIRIGPYICDQTIHDPVEPARILYGVGCKGYGLNQTVYVFRPVEKIWGKWGQTYSFAEIPEIYSISGCPANYYPSTALCAIDGSDKVTVRGKNFGNFGARVYFYYYVPPGAIVRLEPAASNTTHFNDTTINVTGIIGRGSRFAVAVTSQWNETTIQQYVTLNFAYSSLINCPLALNGRMCNSKGNCNYDTGFCDCFNTDVLGRWTLSNCTQCQPNYFGASCIGYCPVDRDGYVCGNRGTCSSGVNGDGTCTCNAGYGGLACNITCPGGAASPCGGKGVCVQNVTAPYCRCFSNATAGFYGGTTCSSCQNLYVGPSCNLQCPSYYLNVGIACMGLGTCLPVASAAVCSCPTGYCGASCEYSGTDCGVCPAGLYGASCTGQCPGYPSSVCSGHGTCLNGTRGSGACICQGGYSGVSCSLYCPGSNATTQCSGHGQCDSTTGTCACDSYWTTSNCSTSCPGLGTTAGVCSGNGRCDINTGSCVCITGYTGAMCQTVCNGGVSSPCSFHGQCLLNGTCACSSNATAGYFTGDSCALCQTNWFGPSCNQQCVLVNGRQCNGKGTCTATVDCKCYNDVILGFWAEPNCSNCKPNYYGSTCSLACPGGACNACSGNGNCFDGLTGNGTCACFGNTTNGYWTGAKCSDCQSTYYGTNCSLRCPVSSGGIECTGHGVCSSGIRGSGLCTCNASSTTGFWGGASCNTCKSGYYGANCTQVCPGINTTSKSCSGFGSCSDGFNGTGVCTCNSGYGTFDCSVGCPVSNFQPCGGHGLCLDGASRSGTCQCFSSSNYGFWQNSGCTTCQAGYYGISCILACPRGYNLTCSGNGICSEGTTGSGKCSCNAGFSGANCARACDGGSISPCSGHGTCSQDTGKCACFNSSVFGYWGGRNCSTCDVLYNSGDCTVQCPISSVDLTRPCSGRGTCFEGLCACPTGYCGDACELSESLGQCGDQCLLGQYGATCSSDCPGMNAARSYVCSANGVCSQGKTGTGLCRCFNGYWGANCSGTCPGGATTPCSNLGQCSESTGTCQCFVGYALSDCSGKCPGGPSNVCYNNGVCNSQALCECLSGYVGTDCSQQCPGGFANPCTGHGTCSVTTGLCTCSSTATSGFWSGANCSSCASGYYGSTCTLTCVNGVTVGTTCVCTYPWSGASCNQPCPGTSGSTVCNGHGTCVWGQQYTTGSCTCDTNYYTSTCNVFCSAALCAGQPYFLVNGQCNVNTGVCECISNNVLGFWADTSTRCKTCAQFYWGPTCLNDCPCLQRGTCDQDTGACSCFDDDTRGHFAGSNCQTCDTGYILILSGGRPLILCNLSTKIFIAAYDLNATIQTGGVISSSLYFVTINAIDGLADPTTTQYLTFARSSAPTFVPLFRGTLQTSISSQMTGQYDAPMLLNSGIAFARRGMATLGAAIYTSPQSVESISMGDGSILNILSTGIVQLFSATSFSEYDFRAYFTQVLGADITSSILIDPTVLILSGLYNGQMRLLYSAMPLTSPPVVSIFTDQVISGTTLCTTNGCAAGAKLKTDGTYVYFVVLTNDGAGILRFRFTQIDIGVIPSVDSALVMSDYTNVTVNVTAMLLDTVGGAGYAAMNLYSPATGMQPSTIYRFSLVTLSVYGSVSFQKVVDAYEIVTSLSADFTTRTLYATVPLNQQVSIVPLNLFAVTALYPTIADTYGGTIVTVTGEGFANVTVLNCDFNGTYVVGLYVSSQEIHCTAPTGGDERCEGVPLEVSISESQFTNNGLLLRRVSSARISDVYNQAYAAFPPDNAYGSIVGGAWVVLTGFGFQNTLFLACRFSSQNQVVYSYYADSDYTRSGGTQGTKFGDVVFVNSTMVLCHQPATTVPTLGTSSLELTLMVPCTLASSGGTQGTKFGDVVFVNSTMVLCHQPATTVPTLGTSSLELTLDGTVYSRSGNVNSTMVLCHQPATSVPTLGTSSLELTLDGTVYSRSGNAYEMVGAPVGFQAFRESSAGVYSFNFTDSYTSGEYINITDFDIWVVDSSNQRLRKLDATTRNVSIELGVFTFQTLTVGSGNTPFNFSSYCTYAQTVRQAPTYISAGSMYNTTVDGRTGFRGGSFVRPPTGTYNILFKELSAGWQYNFTFTVTVGVAYRLLICQEPSSTTNNLQPTLKQQPVVYAEDISGNQLNSAALTGLRVTATYTVESTSTTAVNTADQNTKTLVGVPITVDHKVSTEFRLAQLQGNFMQFDGIEITGLYGKTYNITFSSPGLPNITSRPIGIDWCNNNTARALTDSSVLMYFAKWNTSECFVCPNGGLCDGTTTVRTLGNNYWRADELSYVFYTCEWPYAGDSCLAPNGTCEVGYEGPRCSSCAPGYGSDGHYCKECPSSGMIVGYTILLLFIILGFVFATLASVFTTYAVDALPSAIKLALNHFQVSSRIDQVQVFPSALSKIFTAQWDISELIRFDAIPAQCSPLNLTIYDQFYFTVALPFVAILFFSFALIGLELYRRHYHIAIKRIPVMFTEQSKSVRRERVMLVVARFMASIRREATNNRTKLRRDDDRDQFYTPLEYLMGLTFVVLLLIYPSIITWSLTMWKCEPLIAGDGTTLRTINVLIADRRIDCDAHSHIIVQRWSLAAAFVYGVLVPFIAYFVVKAWWANFGLLHTIRLFKYYLTGYAREMWWWETTVLARKLLVVFIVMMVSDPILRTYLMMWVMAIALGIHGWFQPFDPLRPVLYYLEGLGITTIVISLNLSLLFQFTTFADGTAGNDALVIILLALNIIVTIVFLAYLVLHVYLRLRRAITGQEEELMTDEAYAELRLRQAAGEDGKEGTDRKAVQNDGVLGLLRKASTVRGAMGNEPAPDNKVVIDPSTVPVSQGETPFERLKRLEGEKRKQFLRKDQAKTQANLEEELEELKERLARAEALAAAEEAVIKRNPAMAQRRQEHEAELNRLMQLIRKERGDVKRLAEDAEGLGNVQFEDHDEDEEEDAFDVDDDY</sequence>
<keyword evidence="3" id="KW-0812">Transmembrane</keyword>
<feature type="transmembrane region" description="Helical" evidence="3">
    <location>
        <begin position="2973"/>
        <end position="2997"/>
    </location>
</feature>
<feature type="domain" description="EGF-like" evidence="5">
    <location>
        <begin position="1259"/>
        <end position="1295"/>
    </location>
</feature>
<proteinExistence type="predicted"/>
<feature type="disulfide bond" evidence="1">
    <location>
        <begin position="1534"/>
        <end position="1543"/>
    </location>
</feature>
<dbReference type="PANTHER" id="PTHR24035">
    <property type="entry name" value="MULTIPLE EPIDERMAL GROWTH FACTOR-LIKE DOMAINS PROTEIN"/>
    <property type="match status" value="1"/>
</dbReference>
<dbReference type="OMA" id="FIFNAND"/>
<dbReference type="SUPFAM" id="SSF81296">
    <property type="entry name" value="E set domains"/>
    <property type="match status" value="1"/>
</dbReference>
<organism evidence="6 7">
    <name type="scientific">Bodo saltans</name>
    <name type="common">Flagellated protozoan</name>
    <dbReference type="NCBI Taxonomy" id="75058"/>
    <lineage>
        <taxon>Eukaryota</taxon>
        <taxon>Discoba</taxon>
        <taxon>Euglenozoa</taxon>
        <taxon>Kinetoplastea</taxon>
        <taxon>Metakinetoplastina</taxon>
        <taxon>Eubodonida</taxon>
        <taxon>Bodonidae</taxon>
        <taxon>Bodo</taxon>
    </lineage>
</organism>
<keyword evidence="4" id="KW-0732">Signal</keyword>
<feature type="transmembrane region" description="Helical" evidence="3">
    <location>
        <begin position="3171"/>
        <end position="3192"/>
    </location>
</feature>
<feature type="domain" description="EGF-like" evidence="5">
    <location>
        <begin position="1351"/>
        <end position="1390"/>
    </location>
</feature>
<dbReference type="InterPro" id="IPR002909">
    <property type="entry name" value="IPT_dom"/>
</dbReference>
<dbReference type="Pfam" id="PF01833">
    <property type="entry name" value="TIG"/>
    <property type="match status" value="1"/>
</dbReference>
<feature type="disulfide bond" evidence="1">
    <location>
        <begin position="1027"/>
        <end position="1036"/>
    </location>
</feature>
<dbReference type="EMBL" id="CYKH01000672">
    <property type="protein sequence ID" value="CUG14394.1"/>
    <property type="molecule type" value="Genomic_DNA"/>
</dbReference>
<reference evidence="7" key="1">
    <citation type="submission" date="2015-09" db="EMBL/GenBank/DDBJ databases">
        <authorList>
            <consortium name="Pathogen Informatics"/>
        </authorList>
    </citation>
    <scope>NUCLEOTIDE SEQUENCE [LARGE SCALE GENOMIC DNA]</scope>
    <source>
        <strain evidence="7">Lake Konstanz</strain>
    </source>
</reference>
<feature type="disulfide bond" evidence="1">
    <location>
        <begin position="1285"/>
        <end position="1294"/>
    </location>
</feature>
<evidence type="ECO:0000256" key="4">
    <source>
        <dbReference type="SAM" id="SignalP"/>
    </source>
</evidence>
<keyword evidence="7" id="KW-1185">Reference proteome</keyword>
<feature type="transmembrane region" description="Helical" evidence="3">
    <location>
        <begin position="3128"/>
        <end position="3150"/>
    </location>
</feature>
<keyword evidence="1" id="KW-1015">Disulfide bond</keyword>
<dbReference type="PROSITE" id="PS01186">
    <property type="entry name" value="EGF_2"/>
    <property type="match status" value="1"/>
</dbReference>
<feature type="disulfide bond" evidence="1">
    <location>
        <begin position="1605"/>
        <end position="1614"/>
    </location>
</feature>
<dbReference type="InterPro" id="IPR052108">
    <property type="entry name" value="MEGF/SIB"/>
</dbReference>
<feature type="transmembrane region" description="Helical" evidence="3">
    <location>
        <begin position="3061"/>
        <end position="3082"/>
    </location>
</feature>
<evidence type="ECO:0000259" key="5">
    <source>
        <dbReference type="PROSITE" id="PS50026"/>
    </source>
</evidence>
<feature type="transmembrane region" description="Helical" evidence="3">
    <location>
        <begin position="3198"/>
        <end position="3215"/>
    </location>
</feature>
<dbReference type="Gene3D" id="2.60.40.10">
    <property type="entry name" value="Immunoglobulins"/>
    <property type="match status" value="1"/>
</dbReference>
<evidence type="ECO:0000256" key="2">
    <source>
        <dbReference type="SAM" id="MobiDB-lite"/>
    </source>
</evidence>
<dbReference type="InterPro" id="IPR000742">
    <property type="entry name" value="EGF"/>
</dbReference>
<feature type="disulfide bond" evidence="1">
    <location>
        <begin position="952"/>
        <end position="961"/>
    </location>
</feature>
<feature type="domain" description="EGF-like" evidence="5">
    <location>
        <begin position="1580"/>
        <end position="1615"/>
    </location>
</feature>
<feature type="transmembrane region" description="Helical" evidence="3">
    <location>
        <begin position="2881"/>
        <end position="2904"/>
    </location>
</feature>
<dbReference type="InterPro" id="IPR013783">
    <property type="entry name" value="Ig-like_fold"/>
</dbReference>
<evidence type="ECO:0000313" key="6">
    <source>
        <dbReference type="EMBL" id="CUG14394.1"/>
    </source>
</evidence>
<gene>
    <name evidence="6" type="ORF">BSAL_74925</name>
</gene>
<comment type="caution">
    <text evidence="1">Lacks conserved residue(s) required for the propagation of feature annotation.</text>
</comment>
<feature type="disulfide bond" evidence="1">
    <location>
        <begin position="798"/>
        <end position="807"/>
    </location>
</feature>
<keyword evidence="3" id="KW-0472">Membrane</keyword>
<protein>
    <submittedName>
        <fullName evidence="6">Membrane-associated protein, putative</fullName>
    </submittedName>
</protein>
<evidence type="ECO:0000256" key="3">
    <source>
        <dbReference type="SAM" id="Phobius"/>
    </source>
</evidence>
<feature type="signal peptide" evidence="4">
    <location>
        <begin position="1"/>
        <end position="28"/>
    </location>
</feature>
<evidence type="ECO:0000256" key="1">
    <source>
        <dbReference type="PROSITE-ProRule" id="PRU00076"/>
    </source>
</evidence>
<keyword evidence="3" id="KW-1133">Transmembrane helix</keyword>
<dbReference type="VEuPathDB" id="TriTrypDB:BSAL_74925"/>
<keyword evidence="1" id="KW-0245">EGF-like domain</keyword>
<dbReference type="PANTHER" id="PTHR24035:SF109">
    <property type="entry name" value="PROTEIN DRAPER"/>
    <property type="match status" value="1"/>
</dbReference>
<name>A0A0S4J1Z4_BODSA</name>
<dbReference type="PROSITE" id="PS00022">
    <property type="entry name" value="EGF_1"/>
    <property type="match status" value="6"/>
</dbReference>
<feature type="domain" description="EGF-like" evidence="5">
    <location>
        <begin position="1003"/>
        <end position="1037"/>
    </location>
</feature>